<comment type="caution">
    <text evidence="1">The sequence shown here is derived from an EMBL/GenBank/DDBJ whole genome shotgun (WGS) entry which is preliminary data.</text>
</comment>
<sequence>MKIIKLMTDYGCFPLWHASGEEVGDIDPNDLPLSQEVRQLLADWARAFDQTLNHDYPPDSGFKSEADEVEFKQQATRLAEQLREELGPEFEVIVKV</sequence>
<name>A0ACC6NZK6_9BURK</name>
<proteinExistence type="predicted"/>
<keyword evidence="2" id="KW-1185">Reference proteome</keyword>
<protein>
    <submittedName>
        <fullName evidence="1">Uncharacterized protein</fullName>
    </submittedName>
</protein>
<evidence type="ECO:0000313" key="2">
    <source>
        <dbReference type="Proteomes" id="UP001364695"/>
    </source>
</evidence>
<dbReference type="EMBL" id="JAWDIE010000003">
    <property type="protein sequence ID" value="MEJ7137375.1"/>
    <property type="molecule type" value="Genomic_DNA"/>
</dbReference>
<organism evidence="1 2">
    <name type="scientific">Amphibiibacter pelophylacis</name>
    <dbReference type="NCBI Taxonomy" id="1799477"/>
    <lineage>
        <taxon>Bacteria</taxon>
        <taxon>Pseudomonadati</taxon>
        <taxon>Pseudomonadota</taxon>
        <taxon>Betaproteobacteria</taxon>
        <taxon>Burkholderiales</taxon>
        <taxon>Sphaerotilaceae</taxon>
        <taxon>Amphibiibacter</taxon>
    </lineage>
</organism>
<gene>
    <name evidence="1" type="ORF">RV045_02880</name>
</gene>
<dbReference type="Proteomes" id="UP001364695">
    <property type="component" value="Unassembled WGS sequence"/>
</dbReference>
<accession>A0ACC6NZK6</accession>
<evidence type="ECO:0000313" key="1">
    <source>
        <dbReference type="EMBL" id="MEJ7137375.1"/>
    </source>
</evidence>
<reference evidence="1" key="1">
    <citation type="submission" date="2023-10" db="EMBL/GenBank/DDBJ databases">
        <title>Amphibacter perezi, gen. nov., sp. nov. a novel taxa of the family Comamonadaceae, class Betaproteobacteria isolated from the skin microbiota of Pelophylax perezi from different populations.</title>
        <authorList>
            <person name="Costa S."/>
            <person name="Proenca D.N."/>
            <person name="Lopes I."/>
            <person name="Morais P.V."/>
        </authorList>
    </citation>
    <scope>NUCLEOTIDE SEQUENCE</scope>
    <source>
        <strain evidence="1">SL12-8</strain>
    </source>
</reference>